<reference evidence="1" key="1">
    <citation type="submission" date="2016-08" db="EMBL/GenBank/DDBJ databases">
        <authorList>
            <person name="Ngugi D.K."/>
            <person name="Miyake S."/>
            <person name="Stingl U."/>
        </authorList>
    </citation>
    <scope>NUCLEOTIDE SEQUENCE</scope>
    <source>
        <strain evidence="1">SCG-B11WGA-EpuloA1</strain>
    </source>
</reference>
<protein>
    <submittedName>
        <fullName evidence="1">Uncharacterized protein</fullName>
    </submittedName>
</protein>
<evidence type="ECO:0000313" key="1">
    <source>
        <dbReference type="EMBL" id="ONI42275.1"/>
    </source>
</evidence>
<comment type="caution">
    <text evidence="1">The sequence shown here is derived from an EMBL/GenBank/DDBJ whole genome shotgun (WGS) entry which is preliminary data.</text>
</comment>
<organism evidence="1 2">
    <name type="scientific">Candidatus Epulonipiscium fishelsonii</name>
    <dbReference type="NCBI Taxonomy" id="77094"/>
    <lineage>
        <taxon>Bacteria</taxon>
        <taxon>Bacillati</taxon>
        <taxon>Bacillota</taxon>
        <taxon>Clostridia</taxon>
        <taxon>Lachnospirales</taxon>
        <taxon>Lachnospiraceae</taxon>
        <taxon>Candidatus Epulonipiscium</taxon>
    </lineage>
</organism>
<keyword evidence="2" id="KW-1185">Reference proteome</keyword>
<accession>A0ACC8XFT0</accession>
<gene>
    <name evidence="1" type="ORF">AN396_02140</name>
</gene>
<name>A0ACC8XFT0_9FIRM</name>
<sequence length="113" mass="13015">MNEGMKEILEWQLTGGPSMINYGTWFDENEDGKIPEEEFSKDRFKTLSHLGVSFSELDINKDKIINEEDFRIIMEPYKLELSDANTPVIGAIEIQEVIKISNKENITIDIFEG</sequence>
<dbReference type="EMBL" id="LJDB01000016">
    <property type="protein sequence ID" value="ONI42275.1"/>
    <property type="molecule type" value="Genomic_DNA"/>
</dbReference>
<dbReference type="Proteomes" id="UP000188605">
    <property type="component" value="Unassembled WGS sequence"/>
</dbReference>
<evidence type="ECO:0000313" key="2">
    <source>
        <dbReference type="Proteomes" id="UP000188605"/>
    </source>
</evidence>
<proteinExistence type="predicted"/>